<organism evidence="1 2">
    <name type="scientific">Bauhinia variegata</name>
    <name type="common">Purple orchid tree</name>
    <name type="synonym">Phanera variegata</name>
    <dbReference type="NCBI Taxonomy" id="167791"/>
    <lineage>
        <taxon>Eukaryota</taxon>
        <taxon>Viridiplantae</taxon>
        <taxon>Streptophyta</taxon>
        <taxon>Embryophyta</taxon>
        <taxon>Tracheophyta</taxon>
        <taxon>Spermatophyta</taxon>
        <taxon>Magnoliopsida</taxon>
        <taxon>eudicotyledons</taxon>
        <taxon>Gunneridae</taxon>
        <taxon>Pentapetalae</taxon>
        <taxon>rosids</taxon>
        <taxon>fabids</taxon>
        <taxon>Fabales</taxon>
        <taxon>Fabaceae</taxon>
        <taxon>Cercidoideae</taxon>
        <taxon>Cercideae</taxon>
        <taxon>Bauhiniinae</taxon>
        <taxon>Bauhinia</taxon>
    </lineage>
</organism>
<evidence type="ECO:0000313" key="2">
    <source>
        <dbReference type="Proteomes" id="UP000828941"/>
    </source>
</evidence>
<proteinExistence type="predicted"/>
<protein>
    <submittedName>
        <fullName evidence="1">Uncharacterized protein</fullName>
    </submittedName>
</protein>
<dbReference type="Proteomes" id="UP000828941">
    <property type="component" value="Chromosome 7"/>
</dbReference>
<comment type="caution">
    <text evidence="1">The sequence shown here is derived from an EMBL/GenBank/DDBJ whole genome shotgun (WGS) entry which is preliminary data.</text>
</comment>
<keyword evidence="2" id="KW-1185">Reference proteome</keyword>
<sequence length="240" mass="26922">MDLDDLELEPWCDAIPMEIHSDDSDLEEADPSPHHQNVPCYRLTVELNGDSTTLHSFHIPKHELLCEETASFRNPILDKLAQMGVPQNSQNVMKERILACARDMARWTHVTHKVLPMFVTISLTGMANDENDGDDDDEDGMVYMEDDQGHYGQARVPASEASIERLDSVVFGQDEVDDGFVSGIGGCSICLEDFKVGSQVTRMPCLHLYHRNCIVDWLRQTNSCPLCRFLMPPAATTEGK</sequence>
<name>A0ACB9N9S4_BAUVA</name>
<accession>A0ACB9N9S4</accession>
<reference evidence="1 2" key="1">
    <citation type="journal article" date="2022" name="DNA Res.">
        <title>Chromosomal-level genome assembly of the orchid tree Bauhinia variegata (Leguminosae; Cercidoideae) supports the allotetraploid origin hypothesis of Bauhinia.</title>
        <authorList>
            <person name="Zhong Y."/>
            <person name="Chen Y."/>
            <person name="Zheng D."/>
            <person name="Pang J."/>
            <person name="Liu Y."/>
            <person name="Luo S."/>
            <person name="Meng S."/>
            <person name="Qian L."/>
            <person name="Wei D."/>
            <person name="Dai S."/>
            <person name="Zhou R."/>
        </authorList>
    </citation>
    <scope>NUCLEOTIDE SEQUENCE [LARGE SCALE GENOMIC DNA]</scope>
    <source>
        <strain evidence="1">BV-YZ2020</strain>
    </source>
</reference>
<gene>
    <name evidence="1" type="ORF">L6164_017960</name>
</gene>
<dbReference type="EMBL" id="CM039432">
    <property type="protein sequence ID" value="KAI4333113.1"/>
    <property type="molecule type" value="Genomic_DNA"/>
</dbReference>
<evidence type="ECO:0000313" key="1">
    <source>
        <dbReference type="EMBL" id="KAI4333113.1"/>
    </source>
</evidence>